<protein>
    <submittedName>
        <fullName evidence="1">Uncharacterized protein</fullName>
    </submittedName>
</protein>
<reference evidence="1 2" key="1">
    <citation type="submission" date="2023-12" db="EMBL/GenBank/DDBJ databases">
        <title>Description of an unclassified Opitutus bacterium of Verrucomicrobiota.</title>
        <authorList>
            <person name="Zhang D.-F."/>
        </authorList>
    </citation>
    <scope>NUCLEOTIDE SEQUENCE [LARGE SCALE GENOMIC DNA]</scope>
    <source>
        <strain evidence="1 2">WL0086</strain>
    </source>
</reference>
<accession>A0ABZ1C2M7</accession>
<name>A0ABZ1C2M7_9BACT</name>
<gene>
    <name evidence="1" type="ORF">K1X11_013590</name>
</gene>
<sequence length="87" mass="9471">MSQASSNYRTMAELYIKGLTGGHIDPAEVIAWADDLLCNDPDTQDWMIDLSTAGADDRMGVVHHLHAVKGEVDEAALNAMLSERGWA</sequence>
<organism evidence="1 2">
    <name type="scientific">Actomonas aquatica</name>
    <dbReference type="NCBI Taxonomy" id="2866162"/>
    <lineage>
        <taxon>Bacteria</taxon>
        <taxon>Pseudomonadati</taxon>
        <taxon>Verrucomicrobiota</taxon>
        <taxon>Opitutia</taxon>
        <taxon>Opitutales</taxon>
        <taxon>Opitutaceae</taxon>
        <taxon>Actomonas</taxon>
    </lineage>
</organism>
<evidence type="ECO:0000313" key="2">
    <source>
        <dbReference type="Proteomes" id="UP000738431"/>
    </source>
</evidence>
<dbReference type="EMBL" id="CP139781">
    <property type="protein sequence ID" value="WRQ85840.1"/>
    <property type="molecule type" value="Genomic_DNA"/>
</dbReference>
<evidence type="ECO:0000313" key="1">
    <source>
        <dbReference type="EMBL" id="WRQ85840.1"/>
    </source>
</evidence>
<dbReference type="Proteomes" id="UP000738431">
    <property type="component" value="Chromosome"/>
</dbReference>
<proteinExistence type="predicted"/>
<dbReference type="RefSeq" id="WP_221032659.1">
    <property type="nucleotide sequence ID" value="NZ_CP139781.1"/>
</dbReference>
<keyword evidence="2" id="KW-1185">Reference proteome</keyword>